<gene>
    <name evidence="2" type="ORF">G3M56_009665</name>
</gene>
<keyword evidence="3" id="KW-1185">Reference proteome</keyword>
<dbReference type="InterPro" id="IPR007329">
    <property type="entry name" value="FMN-bd"/>
</dbReference>
<organism evidence="2 3">
    <name type="scientific">Sulfuriroseicoccus oceanibius</name>
    <dbReference type="NCBI Taxonomy" id="2707525"/>
    <lineage>
        <taxon>Bacteria</taxon>
        <taxon>Pseudomonadati</taxon>
        <taxon>Verrucomicrobiota</taxon>
        <taxon>Verrucomicrobiia</taxon>
        <taxon>Verrucomicrobiales</taxon>
        <taxon>Verrucomicrobiaceae</taxon>
        <taxon>Sulfuriroseicoccus</taxon>
    </lineage>
</organism>
<dbReference type="Proteomes" id="UP000475117">
    <property type="component" value="Chromosome"/>
</dbReference>
<reference evidence="2 3" key="1">
    <citation type="submission" date="2020-12" db="EMBL/GenBank/DDBJ databases">
        <title>Sulforoseuscoccus oceanibium gen. nov., sp. nov., a representative of the phylum Verrucomicrobia with special cytoplasmic membrane, and proposal of Sulforoseuscoccusaceae fam. nov.</title>
        <authorList>
            <person name="Xi F."/>
        </authorList>
    </citation>
    <scope>NUCLEOTIDE SEQUENCE [LARGE SCALE GENOMIC DNA]</scope>
    <source>
        <strain evidence="2 3">T37</strain>
    </source>
</reference>
<evidence type="ECO:0000313" key="2">
    <source>
        <dbReference type="EMBL" id="QQL44161.1"/>
    </source>
</evidence>
<proteinExistence type="predicted"/>
<dbReference type="EMBL" id="CP066776">
    <property type="protein sequence ID" value="QQL44161.1"/>
    <property type="molecule type" value="Genomic_DNA"/>
</dbReference>
<dbReference type="GO" id="GO:0016020">
    <property type="term" value="C:membrane"/>
    <property type="evidence" value="ECO:0007669"/>
    <property type="project" value="InterPro"/>
</dbReference>
<evidence type="ECO:0000313" key="3">
    <source>
        <dbReference type="Proteomes" id="UP000475117"/>
    </source>
</evidence>
<dbReference type="AlphaFoldDB" id="A0A7T7EZR7"/>
<dbReference type="GO" id="GO:0010181">
    <property type="term" value="F:FMN binding"/>
    <property type="evidence" value="ECO:0007669"/>
    <property type="project" value="InterPro"/>
</dbReference>
<name>A0A7T7EZR7_9BACT</name>
<dbReference type="RefSeq" id="WP_235203365.1">
    <property type="nucleotide sequence ID" value="NZ_CP066776.1"/>
</dbReference>
<feature type="domain" description="FMN-binding" evidence="1">
    <location>
        <begin position="96"/>
        <end position="174"/>
    </location>
</feature>
<evidence type="ECO:0000259" key="1">
    <source>
        <dbReference type="SMART" id="SM00900"/>
    </source>
</evidence>
<dbReference type="KEGG" id="soa:G3M56_009665"/>
<dbReference type="SMART" id="SM00900">
    <property type="entry name" value="FMN_bind"/>
    <property type="match status" value="1"/>
</dbReference>
<accession>A0A7T7EZR7</accession>
<dbReference type="Pfam" id="PF04205">
    <property type="entry name" value="FMN_bind"/>
    <property type="match status" value="1"/>
</dbReference>
<sequence>MRHRLSRSVLPLLGRAFVLCWCVMSVGVAGAQEKVYEKPSAFMKRHFGGVPKTQVLKLNAKQSAGLKKIFGHKYPEKKIRYWQGNGRTAWILQEIGKSEPITTGVVVRNGKISELKVLIYRESHGWEVTRPFFTKQFVGASLKGDRLSTRVDGIVGATLSVNALKKVGAAALYLTQQVGN</sequence>
<protein>
    <submittedName>
        <fullName evidence="2">FMN-binding protein</fullName>
    </submittedName>
</protein>